<dbReference type="InterPro" id="IPR000073">
    <property type="entry name" value="AB_hydrolase_1"/>
</dbReference>
<dbReference type="PRINTS" id="PR00111">
    <property type="entry name" value="ABHYDROLASE"/>
</dbReference>
<dbReference type="PANTHER" id="PTHR43194">
    <property type="entry name" value="HYDROLASE ALPHA/BETA FOLD FAMILY"/>
    <property type="match status" value="1"/>
</dbReference>
<reference evidence="2" key="1">
    <citation type="submission" date="2018-05" db="EMBL/GenBank/DDBJ databases">
        <authorList>
            <person name="Lanie J.A."/>
            <person name="Ng W.-L."/>
            <person name="Kazmierczak K.M."/>
            <person name="Andrzejewski T.M."/>
            <person name="Davidsen T.M."/>
            <person name="Wayne K.J."/>
            <person name="Tettelin H."/>
            <person name="Glass J.I."/>
            <person name="Rusch D."/>
            <person name="Podicherti R."/>
            <person name="Tsui H.-C.T."/>
            <person name="Winkler M.E."/>
        </authorList>
    </citation>
    <scope>NUCLEOTIDE SEQUENCE</scope>
</reference>
<sequence>MQPYDEFSMLADNAAEAELAWEGPPPVERLEVEGPAGLAVSAILWGTGAPELVLLHGGAQNAHTWDTVALALGRSLLAVDLPGHGHSDWRPQKDYTPQVLAAEVARVVEIHAPGAEAVVGMSLGGLTALCLATDRPDLVRRLGLVDITPGTDHAKAEPIINFVSGPAHFDDFDAILAHTVEHNPTRSESSLRRGVLHNACEQEDGSWSWRWDPMRDWKTGEKPKEKAPDFGALWDRVSLLAGPVHLWLGGAWSVVGDEDAEEFRRRQPDVSVTTVEGAGHSIQGDRPLDLVALIEGLLA</sequence>
<dbReference type="EMBL" id="UINC01001915">
    <property type="protein sequence ID" value="SUZ90690.1"/>
    <property type="molecule type" value="Genomic_DNA"/>
</dbReference>
<dbReference type="PANTHER" id="PTHR43194:SF2">
    <property type="entry name" value="PEROXISOMAL MEMBRANE PROTEIN LPX1"/>
    <property type="match status" value="1"/>
</dbReference>
<dbReference type="SUPFAM" id="SSF53474">
    <property type="entry name" value="alpha/beta-Hydrolases"/>
    <property type="match status" value="1"/>
</dbReference>
<feature type="domain" description="AB hydrolase-1" evidence="1">
    <location>
        <begin position="52"/>
        <end position="292"/>
    </location>
</feature>
<dbReference type="Gene3D" id="3.40.50.1820">
    <property type="entry name" value="alpha/beta hydrolase"/>
    <property type="match status" value="1"/>
</dbReference>
<evidence type="ECO:0000259" key="1">
    <source>
        <dbReference type="Pfam" id="PF12697"/>
    </source>
</evidence>
<dbReference type="InterPro" id="IPR029058">
    <property type="entry name" value="AB_hydrolase_fold"/>
</dbReference>
<dbReference type="Pfam" id="PF12697">
    <property type="entry name" value="Abhydrolase_6"/>
    <property type="match status" value="1"/>
</dbReference>
<accession>A0A381RG31</accession>
<proteinExistence type="predicted"/>
<evidence type="ECO:0000313" key="2">
    <source>
        <dbReference type="EMBL" id="SUZ90690.1"/>
    </source>
</evidence>
<protein>
    <recommendedName>
        <fullName evidence="1">AB hydrolase-1 domain-containing protein</fullName>
    </recommendedName>
</protein>
<dbReference type="InterPro" id="IPR050228">
    <property type="entry name" value="Carboxylesterase_BioH"/>
</dbReference>
<organism evidence="2">
    <name type="scientific">marine metagenome</name>
    <dbReference type="NCBI Taxonomy" id="408172"/>
    <lineage>
        <taxon>unclassified sequences</taxon>
        <taxon>metagenomes</taxon>
        <taxon>ecological metagenomes</taxon>
    </lineage>
</organism>
<feature type="non-terminal residue" evidence="2">
    <location>
        <position position="299"/>
    </location>
</feature>
<feature type="non-terminal residue" evidence="2">
    <location>
        <position position="1"/>
    </location>
</feature>
<dbReference type="AlphaFoldDB" id="A0A381RG31"/>
<gene>
    <name evidence="2" type="ORF">METZ01_LOCUS43544</name>
</gene>
<name>A0A381RG31_9ZZZZ</name>